<accession>A0ABW0Z370</accession>
<keyword evidence="2" id="KW-1133">Transmembrane helix</keyword>
<protein>
    <submittedName>
        <fullName evidence="3">Glycosyltransferase</fullName>
        <ecNumber evidence="3">2.4.-.-</ecNumber>
    </submittedName>
</protein>
<feature type="transmembrane region" description="Helical" evidence="2">
    <location>
        <begin position="769"/>
        <end position="787"/>
    </location>
</feature>
<evidence type="ECO:0000313" key="3">
    <source>
        <dbReference type="EMBL" id="MFC5722198.1"/>
    </source>
</evidence>
<feature type="compositionally biased region" description="Low complexity" evidence="1">
    <location>
        <begin position="1110"/>
        <end position="1135"/>
    </location>
</feature>
<keyword evidence="4" id="KW-1185">Reference proteome</keyword>
<feature type="compositionally biased region" description="Low complexity" evidence="1">
    <location>
        <begin position="1175"/>
        <end position="1193"/>
    </location>
</feature>
<feature type="region of interest" description="Disordered" evidence="1">
    <location>
        <begin position="408"/>
        <end position="430"/>
    </location>
</feature>
<keyword evidence="3" id="KW-0328">Glycosyltransferase</keyword>
<dbReference type="InterPro" id="IPR050834">
    <property type="entry name" value="Glycosyltransf_2"/>
</dbReference>
<feature type="transmembrane region" description="Helical" evidence="2">
    <location>
        <begin position="451"/>
        <end position="470"/>
    </location>
</feature>
<dbReference type="GO" id="GO:0016757">
    <property type="term" value="F:glycosyltransferase activity"/>
    <property type="evidence" value="ECO:0007669"/>
    <property type="project" value="UniProtKB-KW"/>
</dbReference>
<dbReference type="RefSeq" id="WP_390317573.1">
    <property type="nucleotide sequence ID" value="NZ_JBHSPB010000010.1"/>
</dbReference>
<sequence>MSVHSTTAGRYPAAAATFDPAVPPAFPRHVVTAVLVSHDGARWLPDALAGLLGQERPVQQAVAADTGSTDASARLLADALGDDRVLHLARRAGFGAAVAEAVRAAAPPTSDDLPYLRRSSGWDPVSRGWQEDSYEQSGGRRGDLEPVHWLWLLHDDCAPEPTALHELLRVADAEPDAAVLGPKLRSWYDRRQLLEVGVSIARSGRRWTGLERREQDQGQHDQVRPVLSVSSAGMLVRRDVFEQLGGFDPRLPLMRDDVDLCWRAHAAGHRVLVAPDAVLRHAEAAARERRPVDCAGRTAAGAHRVDKAGAVYTLLANTRGRLLPYVVLRLVLGTLLRTLGCLLGKAPGQALDELTGFAGTLLRPGRIRAARTARGAPAVAPEELRPLFPPPGATVRATVEQLAAGLGGRRDDAASSSGRHGAVESGPGGDDADFLEVEQFARLKRVARKPAPVLFALLLLVSVVACRGLLGGGSLSGGALLPVPDGLGELWSRYTDGWHAVGVGDTGSAPPYLAVLATLSTLFLGSTGFTLTVLLVCSVPLAGLSAYFASRPLVSSRLLRAWGAVAYAFLPAVTGALATGRLGTAVLAVLLPLMARTAVASAGLRYRSVRPPWRATWAYALLLTVTTAFTPVVWPLALVLGLGTVALRCVREGSGQLAVHAPRFLAGALTPLVVLAPWSLGLFAHPGRFLTEAGIAYGHRSTAPLDLLTGDPGGPKTFGGLVFAGIVLAALAALLRADRPFAVRTAWTVALAALLTTVLAAFAGDGTSWAGPTALLYGLALTAAAVVGAEGARGRVAALSFGWRQPVAVLVAVAAAAAPLIAAGCWLVGGADGPLQRRPAAQVPAFVAEEAQTRDRPRTLVLDGDTGHVRYALVRGAGAVVGDAELAAADGTDACLDAAVAGLVAGSGADQAGVLGQYAVGYVLMRDSAPKGMGRVLDATPGLTRLSQQDGGALWRVEGGAARVTIVGDKKHEGPVPVPAGPVEAHTKLPAGTAGRVLRVADKAAPGWQATLDGRPLKATTLDGWAQGFELPESGGRLALTYNAPFTHTAWVWTQGFLAAVLLVLALPGRRREVDDDLPEQPAAPAAAAAPVPDQTAPTGGRRARRLRAAAEAGAAQQPAADAPAAAAPAGATADPYEHRGADPYEVHTADPYAAVPQQQSYGSQPAPDGGNWGQQGQSYQPYGEQQYQQGAYDGSFGTPYQQHGHHQGAGEQQQGAYPADPYGGGPYDPYGVQQQPYGTGYGDGTAPHRDGSEQQ</sequence>
<comment type="caution">
    <text evidence="3">The sequence shown here is derived from an EMBL/GenBank/DDBJ whole genome shotgun (WGS) entry which is preliminary data.</text>
</comment>
<evidence type="ECO:0000313" key="4">
    <source>
        <dbReference type="Proteomes" id="UP001596083"/>
    </source>
</evidence>
<feature type="transmembrane region" description="Helical" evidence="2">
    <location>
        <begin position="717"/>
        <end position="735"/>
    </location>
</feature>
<feature type="transmembrane region" description="Helical" evidence="2">
    <location>
        <begin position="529"/>
        <end position="549"/>
    </location>
</feature>
<dbReference type="EC" id="2.4.-.-" evidence="3"/>
<gene>
    <name evidence="3" type="ORF">ACFP1Z_18705</name>
</gene>
<keyword evidence="3" id="KW-0808">Transferase</keyword>
<feature type="region of interest" description="Disordered" evidence="1">
    <location>
        <begin position="1159"/>
        <end position="1256"/>
    </location>
</feature>
<dbReference type="PANTHER" id="PTHR43685">
    <property type="entry name" value="GLYCOSYLTRANSFERASE"/>
    <property type="match status" value="1"/>
</dbReference>
<feature type="transmembrane region" description="Helical" evidence="2">
    <location>
        <begin position="742"/>
        <end position="763"/>
    </location>
</feature>
<evidence type="ECO:0000256" key="1">
    <source>
        <dbReference type="SAM" id="MobiDB-lite"/>
    </source>
</evidence>
<dbReference type="PANTHER" id="PTHR43685:SF3">
    <property type="entry name" value="SLR2126 PROTEIN"/>
    <property type="match status" value="1"/>
</dbReference>
<dbReference type="SUPFAM" id="SSF53448">
    <property type="entry name" value="Nucleotide-diphospho-sugar transferases"/>
    <property type="match status" value="1"/>
</dbReference>
<keyword evidence="2" id="KW-0812">Transmembrane</keyword>
<feature type="transmembrane region" description="Helical" evidence="2">
    <location>
        <begin position="585"/>
        <end position="604"/>
    </location>
</feature>
<dbReference type="Gene3D" id="3.90.550.10">
    <property type="entry name" value="Spore Coat Polysaccharide Biosynthesis Protein SpsA, Chain A"/>
    <property type="match status" value="1"/>
</dbReference>
<proteinExistence type="predicted"/>
<feature type="compositionally biased region" description="Low complexity" evidence="1">
    <location>
        <begin position="1083"/>
        <end position="1101"/>
    </location>
</feature>
<feature type="transmembrane region" description="Helical" evidence="2">
    <location>
        <begin position="561"/>
        <end position="579"/>
    </location>
</feature>
<keyword evidence="2" id="KW-0472">Membrane</keyword>
<feature type="region of interest" description="Disordered" evidence="1">
    <location>
        <begin position="1075"/>
        <end position="1144"/>
    </location>
</feature>
<dbReference type="Pfam" id="PF13641">
    <property type="entry name" value="Glyco_tranf_2_3"/>
    <property type="match status" value="1"/>
</dbReference>
<feature type="transmembrane region" description="Helical" evidence="2">
    <location>
        <begin position="616"/>
        <end position="637"/>
    </location>
</feature>
<feature type="compositionally biased region" description="Low complexity" evidence="1">
    <location>
        <begin position="1210"/>
        <end position="1239"/>
    </location>
</feature>
<dbReference type="InterPro" id="IPR029044">
    <property type="entry name" value="Nucleotide-diphossugar_trans"/>
</dbReference>
<dbReference type="EMBL" id="JBHSPB010000010">
    <property type="protein sequence ID" value="MFC5722198.1"/>
    <property type="molecule type" value="Genomic_DNA"/>
</dbReference>
<dbReference type="Proteomes" id="UP001596083">
    <property type="component" value="Unassembled WGS sequence"/>
</dbReference>
<feature type="compositionally biased region" description="Basic and acidic residues" evidence="1">
    <location>
        <begin position="1247"/>
        <end position="1256"/>
    </location>
</feature>
<name>A0ABW0Z370_9ACTN</name>
<feature type="transmembrane region" description="Helical" evidence="2">
    <location>
        <begin position="807"/>
        <end position="829"/>
    </location>
</feature>
<evidence type="ECO:0000256" key="2">
    <source>
        <dbReference type="SAM" id="Phobius"/>
    </source>
</evidence>
<reference evidence="4" key="1">
    <citation type="journal article" date="2019" name="Int. J. Syst. Evol. Microbiol.">
        <title>The Global Catalogue of Microorganisms (GCM) 10K type strain sequencing project: providing services to taxonomists for standard genome sequencing and annotation.</title>
        <authorList>
            <consortium name="The Broad Institute Genomics Platform"/>
            <consortium name="The Broad Institute Genome Sequencing Center for Infectious Disease"/>
            <person name="Wu L."/>
            <person name="Ma J."/>
        </authorList>
    </citation>
    <scope>NUCLEOTIDE SEQUENCE [LARGE SCALE GENOMIC DNA]</scope>
    <source>
        <strain evidence="4">CGMCC 4.7304</strain>
    </source>
</reference>
<organism evidence="3 4">
    <name type="scientific">Streptomyces gamaensis</name>
    <dbReference type="NCBI Taxonomy" id="1763542"/>
    <lineage>
        <taxon>Bacteria</taxon>
        <taxon>Bacillati</taxon>
        <taxon>Actinomycetota</taxon>
        <taxon>Actinomycetes</taxon>
        <taxon>Kitasatosporales</taxon>
        <taxon>Streptomycetaceae</taxon>
        <taxon>Streptomyces</taxon>
    </lineage>
</organism>